<dbReference type="AlphaFoldDB" id="A0A7X4YND8"/>
<comment type="caution">
    <text evidence="2">The sequence shown here is derived from an EMBL/GenBank/DDBJ whole genome shotgun (WGS) entry which is preliminary data.</text>
</comment>
<evidence type="ECO:0000313" key="2">
    <source>
        <dbReference type="EMBL" id="NBC69575.1"/>
    </source>
</evidence>
<dbReference type="EMBL" id="JAAAMU010000005">
    <property type="protein sequence ID" value="NBC69575.1"/>
    <property type="molecule type" value="Genomic_DNA"/>
</dbReference>
<organism evidence="2 3">
    <name type="scientific">Paenibacillus sacheonensis</name>
    <dbReference type="NCBI Taxonomy" id="742054"/>
    <lineage>
        <taxon>Bacteria</taxon>
        <taxon>Bacillati</taxon>
        <taxon>Bacillota</taxon>
        <taxon>Bacilli</taxon>
        <taxon>Bacillales</taxon>
        <taxon>Paenibacillaceae</taxon>
        <taxon>Paenibacillus</taxon>
    </lineage>
</organism>
<accession>A0A7X4YND8</accession>
<feature type="region of interest" description="Disordered" evidence="1">
    <location>
        <begin position="28"/>
        <end position="50"/>
    </location>
</feature>
<dbReference type="OrthoDB" id="2628816at2"/>
<dbReference type="Proteomes" id="UP000558113">
    <property type="component" value="Unassembled WGS sequence"/>
</dbReference>
<reference evidence="2 3" key="1">
    <citation type="submission" date="2020-01" db="EMBL/GenBank/DDBJ databases">
        <title>Paenibacillus soybeanensis sp. nov. isolated from the nodules of soybean (Glycine max(L.) Merr).</title>
        <authorList>
            <person name="Wang H."/>
        </authorList>
    </citation>
    <scope>NUCLEOTIDE SEQUENCE [LARGE SCALE GENOMIC DNA]</scope>
    <source>
        <strain evidence="2 3">DSM 23054</strain>
    </source>
</reference>
<evidence type="ECO:0000313" key="3">
    <source>
        <dbReference type="Proteomes" id="UP000558113"/>
    </source>
</evidence>
<name>A0A7X4YND8_9BACL</name>
<evidence type="ECO:0000256" key="1">
    <source>
        <dbReference type="SAM" id="MobiDB-lite"/>
    </source>
</evidence>
<keyword evidence="3" id="KW-1185">Reference proteome</keyword>
<proteinExistence type="predicted"/>
<dbReference type="PROSITE" id="PS51257">
    <property type="entry name" value="PROKAR_LIPOPROTEIN"/>
    <property type="match status" value="1"/>
</dbReference>
<evidence type="ECO:0008006" key="4">
    <source>
        <dbReference type="Google" id="ProtNLM"/>
    </source>
</evidence>
<gene>
    <name evidence="2" type="ORF">GT003_11285</name>
</gene>
<protein>
    <recommendedName>
        <fullName evidence="4">Lipoprotein</fullName>
    </recommendedName>
</protein>
<dbReference type="RefSeq" id="WP_161697584.1">
    <property type="nucleotide sequence ID" value="NZ_JAAAMU010000005.1"/>
</dbReference>
<sequence>MGSMRKWRMGSGAVLAFMMLATGCTGQRNETENAARSKVQSVSVSESSAADDEAATIGEIVAESNAANASEVDAAIAEPNGDNTREDISVRASVQLAEGQLVVKPTVHATVSELGVPSCLGLESDLNWRGTFEADWIPKDGEAERVFTFPREFEMIQPSESPVGMERLELNDVLLLAFSPRYTDCRMVETYFFGMKDGKAFPVPIIMSDTSTLTSIGQYPHRKLEVKQDEVIAVGGFGAGMDAVPVYHLRYDGEKKALVLTKTDLLPANELDQ</sequence>